<evidence type="ECO:0000256" key="2">
    <source>
        <dbReference type="ARBA" id="ARBA00022723"/>
    </source>
</evidence>
<dbReference type="GO" id="GO:0051726">
    <property type="term" value="P:regulation of cell cycle"/>
    <property type="evidence" value="ECO:0007669"/>
    <property type="project" value="TreeGrafter"/>
</dbReference>
<dbReference type="InterPro" id="IPR050784">
    <property type="entry name" value="IAP"/>
</dbReference>
<dbReference type="SMART" id="SM00238">
    <property type="entry name" value="BIR"/>
    <property type="match status" value="2"/>
</dbReference>
<accession>A0A8J2NPV8</accession>
<dbReference type="GO" id="GO:0005737">
    <property type="term" value="C:cytoplasm"/>
    <property type="evidence" value="ECO:0007669"/>
    <property type="project" value="TreeGrafter"/>
</dbReference>
<evidence type="ECO:0000313" key="8">
    <source>
        <dbReference type="Proteomes" id="UP000708208"/>
    </source>
</evidence>
<dbReference type="EMBL" id="CAJVCH010078937">
    <property type="protein sequence ID" value="CAG7721366.1"/>
    <property type="molecule type" value="Genomic_DNA"/>
</dbReference>
<reference evidence="7" key="1">
    <citation type="submission" date="2021-06" db="EMBL/GenBank/DDBJ databases">
        <authorList>
            <person name="Hodson N. C."/>
            <person name="Mongue J. A."/>
            <person name="Jaron S. K."/>
        </authorList>
    </citation>
    <scope>NUCLEOTIDE SEQUENCE</scope>
</reference>
<organism evidence="7 8">
    <name type="scientific">Allacma fusca</name>
    <dbReference type="NCBI Taxonomy" id="39272"/>
    <lineage>
        <taxon>Eukaryota</taxon>
        <taxon>Metazoa</taxon>
        <taxon>Ecdysozoa</taxon>
        <taxon>Arthropoda</taxon>
        <taxon>Hexapoda</taxon>
        <taxon>Collembola</taxon>
        <taxon>Symphypleona</taxon>
        <taxon>Sminthuridae</taxon>
        <taxon>Allacma</taxon>
    </lineage>
</organism>
<evidence type="ECO:0000256" key="3">
    <source>
        <dbReference type="ARBA" id="ARBA00022771"/>
    </source>
</evidence>
<dbReference type="AlphaFoldDB" id="A0A8J2NPV8"/>
<proteinExistence type="inferred from homology"/>
<dbReference type="FunFam" id="1.10.1170.10:FF:000002">
    <property type="entry name" value="Baculoviral IAP repeat containing 7"/>
    <property type="match status" value="1"/>
</dbReference>
<dbReference type="GO" id="GO:0008270">
    <property type="term" value="F:zinc ion binding"/>
    <property type="evidence" value="ECO:0007669"/>
    <property type="project" value="UniProtKB-KW"/>
</dbReference>
<dbReference type="GO" id="GO:0005634">
    <property type="term" value="C:nucleus"/>
    <property type="evidence" value="ECO:0007669"/>
    <property type="project" value="TreeGrafter"/>
</dbReference>
<keyword evidence="2" id="KW-0479">Metal-binding</keyword>
<evidence type="ECO:0000259" key="6">
    <source>
        <dbReference type="PROSITE" id="PS50089"/>
    </source>
</evidence>
<dbReference type="OrthoDB" id="5855668at2759"/>
<feature type="domain" description="RING-type" evidence="6">
    <location>
        <begin position="299"/>
        <end position="334"/>
    </location>
</feature>
<dbReference type="PROSITE" id="PS50089">
    <property type="entry name" value="ZF_RING_2"/>
    <property type="match status" value="1"/>
</dbReference>
<evidence type="ECO:0000313" key="7">
    <source>
        <dbReference type="EMBL" id="CAG7721366.1"/>
    </source>
</evidence>
<keyword evidence="4" id="KW-0862">Zinc</keyword>
<dbReference type="Pfam" id="PF00653">
    <property type="entry name" value="BIR"/>
    <property type="match status" value="2"/>
</dbReference>
<dbReference type="InterPro" id="IPR001370">
    <property type="entry name" value="BIR_rpt"/>
</dbReference>
<comment type="caution">
    <text evidence="7">The sequence shown here is derived from an EMBL/GenBank/DDBJ whole genome shotgun (WGS) entry which is preliminary data.</text>
</comment>
<name>A0A8J2NPV8_9HEXA</name>
<keyword evidence="3 5" id="KW-0863">Zinc-finger</keyword>
<evidence type="ECO:0000256" key="4">
    <source>
        <dbReference type="ARBA" id="ARBA00022833"/>
    </source>
</evidence>
<dbReference type="CDD" id="cd00022">
    <property type="entry name" value="BIR"/>
    <property type="match status" value="2"/>
</dbReference>
<dbReference type="PANTHER" id="PTHR10044:SF139">
    <property type="entry name" value="DEATH-ASSOCIATED INHIBITOR OF APOPTOSIS 2"/>
    <property type="match status" value="1"/>
</dbReference>
<evidence type="ECO:0000256" key="1">
    <source>
        <dbReference type="ARBA" id="ARBA00006672"/>
    </source>
</evidence>
<dbReference type="Proteomes" id="UP000708208">
    <property type="component" value="Unassembled WGS sequence"/>
</dbReference>
<keyword evidence="8" id="KW-1185">Reference proteome</keyword>
<dbReference type="Pfam" id="PF13920">
    <property type="entry name" value="zf-C3HC4_3"/>
    <property type="match status" value="1"/>
</dbReference>
<comment type="similarity">
    <text evidence="1">Belongs to the IAP family.</text>
</comment>
<sequence>MDTGRGDVQDTFGSPVRRIKAVMEPVVRMIVPARPRNAAMRCAAIRSAPEVNFVTMKSEAERLKTYFMSPAWNVKHVSPSELAKAGLFSMRSSDKVQCAFCKGVIGEWEEGDVPMKEHKRHYPRCPFVNKLPVGNIPPAESKSEAPNPSAASLGIEKCKGPKDKTMVSVSSRLKSFKEKNWPASTGITEEVMSAAGFYYAGVEDHVKCFYCGGGLKNWVPSDNPLEVHAKWFPNCVFVNLNKTRPNVSVACPRTSPQGIGCPPDASQVPPTTESLTQNKPQTGKDLIEELKRLREERRCKVCKDKDATIVHLPCGHLASCPDCAKICKNCTICQQPIKATVRTYS</sequence>
<dbReference type="PROSITE" id="PS50143">
    <property type="entry name" value="BIR_REPEAT_2"/>
    <property type="match status" value="2"/>
</dbReference>
<protein>
    <recommendedName>
        <fullName evidence="6">RING-type domain-containing protein</fullName>
    </recommendedName>
</protein>
<evidence type="ECO:0000256" key="5">
    <source>
        <dbReference type="PROSITE-ProRule" id="PRU00175"/>
    </source>
</evidence>
<dbReference type="InterPro" id="IPR001841">
    <property type="entry name" value="Znf_RING"/>
</dbReference>
<gene>
    <name evidence="7" type="ORF">AFUS01_LOCUS10587</name>
</gene>
<dbReference type="PANTHER" id="PTHR10044">
    <property type="entry name" value="INHIBITOR OF APOPTOSIS"/>
    <property type="match status" value="1"/>
</dbReference>